<evidence type="ECO:0000313" key="15">
    <source>
        <dbReference type="Proteomes" id="UP000824755"/>
    </source>
</evidence>
<evidence type="ECO:0000256" key="7">
    <source>
        <dbReference type="ARBA" id="ARBA00023082"/>
    </source>
</evidence>
<dbReference type="EMBL" id="CP080544">
    <property type="protein sequence ID" value="QYR52611.1"/>
    <property type="molecule type" value="Genomic_DNA"/>
</dbReference>
<keyword evidence="4 10" id="KW-0808">Transferase</keyword>
<evidence type="ECO:0000256" key="6">
    <source>
        <dbReference type="ARBA" id="ARBA00023015"/>
    </source>
</evidence>
<dbReference type="PIRSF" id="PIRSF000774">
    <property type="entry name" value="RpoN"/>
    <property type="match status" value="1"/>
</dbReference>
<keyword evidence="5 10" id="KW-0548">Nucleotidyltransferase</keyword>
<evidence type="ECO:0000256" key="2">
    <source>
        <dbReference type="ARBA" id="ARBA00019942"/>
    </source>
</evidence>
<keyword evidence="8 10" id="KW-0238">DNA-binding</keyword>
<evidence type="ECO:0000313" key="14">
    <source>
        <dbReference type="EMBL" id="QYR52611.1"/>
    </source>
</evidence>
<keyword evidence="15" id="KW-1185">Reference proteome</keyword>
<keyword evidence="6 10" id="KW-0805">Transcription regulation</keyword>
<comment type="similarity">
    <text evidence="1 10">Belongs to the sigma-54 factor family.</text>
</comment>
<dbReference type="PANTHER" id="PTHR32248">
    <property type="entry name" value="RNA POLYMERASE SIGMA-54 FACTOR"/>
    <property type="match status" value="1"/>
</dbReference>
<dbReference type="InterPro" id="IPR038709">
    <property type="entry name" value="RpoN_core-bd_sf"/>
</dbReference>
<dbReference type="Gene3D" id="1.10.10.1330">
    <property type="entry name" value="RNA polymerase sigma-54 factor, core-binding domain"/>
    <property type="match status" value="1"/>
</dbReference>
<evidence type="ECO:0000259" key="13">
    <source>
        <dbReference type="Pfam" id="PF04963"/>
    </source>
</evidence>
<dbReference type="InterPro" id="IPR000394">
    <property type="entry name" value="RNA_pol_sigma_54"/>
</dbReference>
<dbReference type="Pfam" id="PF04552">
    <property type="entry name" value="Sigma54_DBD"/>
    <property type="match status" value="1"/>
</dbReference>
<feature type="domain" description="RNA polymerase sigma factor 54 core-binding" evidence="13">
    <location>
        <begin position="124"/>
        <end position="315"/>
    </location>
</feature>
<feature type="region of interest" description="Disordered" evidence="11">
    <location>
        <begin position="97"/>
        <end position="119"/>
    </location>
</feature>
<dbReference type="Gene3D" id="1.10.10.60">
    <property type="entry name" value="Homeodomain-like"/>
    <property type="match status" value="1"/>
</dbReference>
<evidence type="ECO:0000256" key="11">
    <source>
        <dbReference type="SAM" id="MobiDB-lite"/>
    </source>
</evidence>
<reference evidence="14 15" key="1">
    <citation type="submission" date="2021-08" db="EMBL/GenBank/DDBJ databases">
        <title>Lysobacter sp. strain CJ11 Genome sequencing and assembly.</title>
        <authorList>
            <person name="Kim I."/>
        </authorList>
    </citation>
    <scope>NUCLEOTIDE SEQUENCE [LARGE SCALE GENOMIC DNA]</scope>
    <source>
        <strain evidence="14 15">CJ11</strain>
    </source>
</reference>
<evidence type="ECO:0000256" key="5">
    <source>
        <dbReference type="ARBA" id="ARBA00022695"/>
    </source>
</evidence>
<dbReference type="NCBIfam" id="NF004595">
    <property type="entry name" value="PRK05932.1-2"/>
    <property type="match status" value="1"/>
</dbReference>
<feature type="compositionally biased region" description="Basic and acidic residues" evidence="11">
    <location>
        <begin position="64"/>
        <end position="83"/>
    </location>
</feature>
<dbReference type="PANTHER" id="PTHR32248:SF4">
    <property type="entry name" value="RNA POLYMERASE SIGMA-54 FACTOR"/>
    <property type="match status" value="1"/>
</dbReference>
<dbReference type="NCBIfam" id="NF009118">
    <property type="entry name" value="PRK12469.1"/>
    <property type="match status" value="1"/>
</dbReference>
<dbReference type="PROSITE" id="PS50044">
    <property type="entry name" value="SIGMA54_3"/>
    <property type="match status" value="1"/>
</dbReference>
<feature type="region of interest" description="Disordered" evidence="11">
    <location>
        <begin position="57"/>
        <end position="83"/>
    </location>
</feature>
<dbReference type="InterPro" id="IPR007046">
    <property type="entry name" value="RNA_pol_sigma_54_core-bd"/>
</dbReference>
<evidence type="ECO:0000256" key="4">
    <source>
        <dbReference type="ARBA" id="ARBA00022679"/>
    </source>
</evidence>
<dbReference type="PRINTS" id="PR00045">
    <property type="entry name" value="SIGMA54FCT"/>
</dbReference>
<dbReference type="RefSeq" id="WP_220379396.1">
    <property type="nucleotide sequence ID" value="NZ_CP080544.1"/>
</dbReference>
<dbReference type="Pfam" id="PF00309">
    <property type="entry name" value="Sigma54_AID"/>
    <property type="match status" value="1"/>
</dbReference>
<dbReference type="NCBIfam" id="TIGR02395">
    <property type="entry name" value="rpoN_sigma"/>
    <property type="match status" value="1"/>
</dbReference>
<name>A0ABX8WNX4_9GAMM</name>
<keyword evidence="9 10" id="KW-0804">Transcription</keyword>
<dbReference type="PROSITE" id="PS00718">
    <property type="entry name" value="SIGMA54_2"/>
    <property type="match status" value="1"/>
</dbReference>
<gene>
    <name evidence="14" type="ORF">H8L67_08455</name>
</gene>
<comment type="function">
    <text evidence="10">Sigma factors are initiation factors that promote the attachment of RNA polymerase to specific initiation sites and are then released.</text>
</comment>
<sequence>MKQQLQAKQSQQLALTPQLRQSLHLLQMSALELDAEITRVLEENPLLDWLEDAEVLPENGHMPDAPDKAADAVDAPAEPRDEALDSISDWASDKDIAWEHSGGQGNGTGDDDEDDDSTRRGERIVAQETLHEHLIWQLRMSQMPERAQAIGAAIIDGIDDDGYLRESMDAIRAVLAPQYMVEDAEIERILRQIQMFDPVGSGARNLSECLSRQLDLLVGDPVLIAHARKLCEECLERLPKIGLTGIAKTLGCDEATAQSVLELLRSLDPKPGSAITPLEADTYVVPDAIIWRDQGVWRAALTGHSVPRVGIHQAYVRMIAQASREDAGYLREHLQEARWILRGIEARGETLLNVTRCLAREQSAFLEFGELALRPLTLRAIAQKLALHESTVSRAIARKYVRTPRGTIAMRSFFASGIDSDAGETSSAAIQTMIRELIEKENPRKPLSDAALTKQLNDNGVPVARRTVAKYREAIGLPASSERVRLA</sequence>
<evidence type="ECO:0000256" key="9">
    <source>
        <dbReference type="ARBA" id="ARBA00023163"/>
    </source>
</evidence>
<keyword evidence="3 10" id="KW-0240">DNA-directed RNA polymerase</keyword>
<dbReference type="PROSITE" id="PS00717">
    <property type="entry name" value="SIGMA54_1"/>
    <property type="match status" value="1"/>
</dbReference>
<evidence type="ECO:0000256" key="8">
    <source>
        <dbReference type="ARBA" id="ARBA00023125"/>
    </source>
</evidence>
<protein>
    <recommendedName>
        <fullName evidence="2 10">RNA polymerase sigma-54 factor</fullName>
    </recommendedName>
</protein>
<proteinExistence type="inferred from homology"/>
<feature type="domain" description="RNA polymerase sigma factor 54 DNA-binding" evidence="12">
    <location>
        <begin position="329"/>
        <end position="484"/>
    </location>
</feature>
<evidence type="ECO:0000259" key="12">
    <source>
        <dbReference type="Pfam" id="PF04552"/>
    </source>
</evidence>
<organism evidence="14 15">
    <name type="scientific">Lysobacter soyae</name>
    <dbReference type="NCBI Taxonomy" id="2764185"/>
    <lineage>
        <taxon>Bacteria</taxon>
        <taxon>Pseudomonadati</taxon>
        <taxon>Pseudomonadota</taxon>
        <taxon>Gammaproteobacteria</taxon>
        <taxon>Lysobacterales</taxon>
        <taxon>Lysobacteraceae</taxon>
        <taxon>Lysobacter</taxon>
    </lineage>
</organism>
<dbReference type="InterPro" id="IPR007634">
    <property type="entry name" value="RNA_pol_sigma_54_DNA-bd"/>
</dbReference>
<dbReference type="GO" id="GO:0003899">
    <property type="term" value="F:DNA-directed RNA polymerase activity"/>
    <property type="evidence" value="ECO:0007669"/>
    <property type="project" value="UniProtKB-EC"/>
</dbReference>
<evidence type="ECO:0000256" key="1">
    <source>
        <dbReference type="ARBA" id="ARBA00008798"/>
    </source>
</evidence>
<dbReference type="Pfam" id="PF04963">
    <property type="entry name" value="Sigma54_CBD"/>
    <property type="match status" value="1"/>
</dbReference>
<evidence type="ECO:0000256" key="3">
    <source>
        <dbReference type="ARBA" id="ARBA00022478"/>
    </source>
</evidence>
<accession>A0ABX8WNX4</accession>
<keyword evidence="7 10" id="KW-0731">Sigma factor</keyword>
<dbReference type="Proteomes" id="UP000824755">
    <property type="component" value="Chromosome"/>
</dbReference>
<evidence type="ECO:0000256" key="10">
    <source>
        <dbReference type="PIRNR" id="PIRNR000774"/>
    </source>
</evidence>